<dbReference type="InterPro" id="IPR032095">
    <property type="entry name" value="Sacchrp_dh-like_C"/>
</dbReference>
<dbReference type="PANTHER" id="PTHR11133">
    <property type="entry name" value="SACCHAROPINE DEHYDROGENASE"/>
    <property type="match status" value="1"/>
</dbReference>
<keyword evidence="1" id="KW-0560">Oxidoreductase</keyword>
<evidence type="ECO:0000313" key="5">
    <source>
        <dbReference type="Proteomes" id="UP000598633"/>
    </source>
</evidence>
<dbReference type="InterPro" id="IPR036291">
    <property type="entry name" value="NAD(P)-bd_dom_sf"/>
</dbReference>
<accession>A0A8J7C362</accession>
<reference evidence="4 5" key="1">
    <citation type="submission" date="2020-08" db="EMBL/GenBank/DDBJ databases">
        <title>Acidobacteriota in marine sediments use diverse sulfur dissimilation pathways.</title>
        <authorList>
            <person name="Wasmund K."/>
        </authorList>
    </citation>
    <scope>NUCLEOTIDE SEQUENCE [LARGE SCALE GENOMIC DNA]</scope>
    <source>
        <strain evidence="4">MAG AM3-A</strain>
    </source>
</reference>
<dbReference type="Pfam" id="PF03435">
    <property type="entry name" value="Sacchrp_dh_NADP"/>
    <property type="match status" value="1"/>
</dbReference>
<dbReference type="EMBL" id="JACXWA010000039">
    <property type="protein sequence ID" value="MBD3870185.1"/>
    <property type="molecule type" value="Genomic_DNA"/>
</dbReference>
<name>A0A8J7C362_9BACT</name>
<dbReference type="SUPFAM" id="SSF55347">
    <property type="entry name" value="Glyceraldehyde-3-phosphate dehydrogenase-like, C-terminal domain"/>
    <property type="match status" value="1"/>
</dbReference>
<dbReference type="SUPFAM" id="SSF51735">
    <property type="entry name" value="NAD(P)-binding Rossmann-fold domains"/>
    <property type="match status" value="1"/>
</dbReference>
<comment type="caution">
    <text evidence="4">The sequence shown here is derived from an EMBL/GenBank/DDBJ whole genome shotgun (WGS) entry which is preliminary data.</text>
</comment>
<dbReference type="InterPro" id="IPR005097">
    <property type="entry name" value="Sacchrp_dh_NADP-bd"/>
</dbReference>
<dbReference type="AlphaFoldDB" id="A0A8J7C362"/>
<dbReference type="Gene3D" id="3.30.360.10">
    <property type="entry name" value="Dihydrodipicolinate Reductase, domain 2"/>
    <property type="match status" value="1"/>
</dbReference>
<dbReference type="Gene3D" id="3.40.50.720">
    <property type="entry name" value="NAD(P)-binding Rossmann-like Domain"/>
    <property type="match status" value="2"/>
</dbReference>
<dbReference type="InterPro" id="IPR051168">
    <property type="entry name" value="AASS"/>
</dbReference>
<proteinExistence type="predicted"/>
<feature type="domain" description="Saccharopine dehydrogenase NADP binding" evidence="2">
    <location>
        <begin position="3"/>
        <end position="117"/>
    </location>
</feature>
<evidence type="ECO:0000259" key="2">
    <source>
        <dbReference type="Pfam" id="PF03435"/>
    </source>
</evidence>
<dbReference type="Proteomes" id="UP000598633">
    <property type="component" value="Unassembled WGS sequence"/>
</dbReference>
<feature type="domain" description="Saccharopine dehydrogenase-like C-terminal" evidence="3">
    <location>
        <begin position="121"/>
        <end position="369"/>
    </location>
</feature>
<evidence type="ECO:0000256" key="1">
    <source>
        <dbReference type="ARBA" id="ARBA00023002"/>
    </source>
</evidence>
<evidence type="ECO:0000259" key="3">
    <source>
        <dbReference type="Pfam" id="PF16653"/>
    </source>
</evidence>
<sequence length="378" mass="41234">MKVIVLGAGRVGEAIARDLAAGGNLELTVADVSQPALDRLAGINGLTTERADLAAPGEIGRLVGGFDLAVGAVPGPMGFATLGRVIDAGINVVDISFFEEEPWPLNTLALERGVTVVTDCGVAPGSSSLIFGRAEASWERVDAFRCYVGGLPVARHWPYEYKAAFSPIDVIAEYTRPARLMQRGEVVTKPALTDLEHFDFDEIGTLEAFNTDGLRTLLKTSKVPEMTEKTLRYPGHAEHMRMLADIGFFGEDPIEVGGVEVRPIDISAKLLIPAWNLDEGEKDLTVLRVEMDGLFEGRRITRRYDMLDRFDRKTGLTSMARTTGYTCTAMVNAIADGLFTEPGLSPPEIVGRNEACYDFIFDYLAKRGIRFAVTEELL</sequence>
<protein>
    <submittedName>
        <fullName evidence="4">Saccharopine dehydrogenase NADP-binding domain-containing protein</fullName>
    </submittedName>
</protein>
<dbReference type="PANTHER" id="PTHR11133:SF22">
    <property type="entry name" value="ALPHA-AMINOADIPIC SEMIALDEHYDE SYNTHASE, MITOCHONDRIAL"/>
    <property type="match status" value="1"/>
</dbReference>
<evidence type="ECO:0000313" key="4">
    <source>
        <dbReference type="EMBL" id="MBD3870185.1"/>
    </source>
</evidence>
<dbReference type="Pfam" id="PF16653">
    <property type="entry name" value="Sacchrp_dh_C"/>
    <property type="match status" value="1"/>
</dbReference>
<dbReference type="GO" id="GO:0016491">
    <property type="term" value="F:oxidoreductase activity"/>
    <property type="evidence" value="ECO:0007669"/>
    <property type="project" value="UniProtKB-KW"/>
</dbReference>
<organism evidence="4 5">
    <name type="scientific">Candidatus Sulfomarinibacter kjeldsenii</name>
    <dbReference type="NCBI Taxonomy" id="2885994"/>
    <lineage>
        <taxon>Bacteria</taxon>
        <taxon>Pseudomonadati</taxon>
        <taxon>Acidobacteriota</taxon>
        <taxon>Thermoanaerobaculia</taxon>
        <taxon>Thermoanaerobaculales</taxon>
        <taxon>Candidatus Sulfomarinibacteraceae</taxon>
        <taxon>Candidatus Sulfomarinibacter</taxon>
    </lineage>
</organism>
<gene>
    <name evidence="4" type="ORF">IFJ97_02360</name>
</gene>